<keyword evidence="1" id="KW-1133">Transmembrane helix</keyword>
<dbReference type="RefSeq" id="WP_099106189.1">
    <property type="nucleotide sequence ID" value="NZ_JAATJF010000001.1"/>
</dbReference>
<comment type="caution">
    <text evidence="2">The sequence shown here is derived from an EMBL/GenBank/DDBJ whole genome shotgun (WGS) entry which is preliminary data.</text>
</comment>
<proteinExistence type="predicted"/>
<keyword evidence="3" id="KW-1185">Reference proteome</keyword>
<dbReference type="EMBL" id="PDLO01000003">
    <property type="protein sequence ID" value="PHK98579.1"/>
    <property type="molecule type" value="Genomic_DNA"/>
</dbReference>
<keyword evidence="1" id="KW-0472">Membrane</keyword>
<dbReference type="Proteomes" id="UP000226437">
    <property type="component" value="Unassembled WGS sequence"/>
</dbReference>
<organism evidence="2 3">
    <name type="scientific">Neolewinella marina</name>
    <dbReference type="NCBI Taxonomy" id="438751"/>
    <lineage>
        <taxon>Bacteria</taxon>
        <taxon>Pseudomonadati</taxon>
        <taxon>Bacteroidota</taxon>
        <taxon>Saprospiria</taxon>
        <taxon>Saprospirales</taxon>
        <taxon>Lewinellaceae</taxon>
        <taxon>Neolewinella</taxon>
    </lineage>
</organism>
<dbReference type="AlphaFoldDB" id="A0A2G0CF29"/>
<evidence type="ECO:0000256" key="1">
    <source>
        <dbReference type="SAM" id="Phobius"/>
    </source>
</evidence>
<feature type="transmembrane region" description="Helical" evidence="1">
    <location>
        <begin position="13"/>
        <end position="34"/>
    </location>
</feature>
<gene>
    <name evidence="2" type="ORF">CGL56_08885</name>
</gene>
<evidence type="ECO:0000313" key="3">
    <source>
        <dbReference type="Proteomes" id="UP000226437"/>
    </source>
</evidence>
<dbReference type="OrthoDB" id="1493749at2"/>
<evidence type="ECO:0000313" key="2">
    <source>
        <dbReference type="EMBL" id="PHK98579.1"/>
    </source>
</evidence>
<name>A0A2G0CF29_9BACT</name>
<protein>
    <submittedName>
        <fullName evidence="2">Uncharacterized protein</fullName>
    </submittedName>
</protein>
<feature type="transmembrane region" description="Helical" evidence="1">
    <location>
        <begin position="46"/>
        <end position="71"/>
    </location>
</feature>
<keyword evidence="1" id="KW-0812">Transmembrane</keyword>
<reference evidence="2 3" key="1">
    <citation type="submission" date="2017-10" db="EMBL/GenBank/DDBJ databases">
        <title>The draft genome sequence of Lewinella marina KCTC 32374.</title>
        <authorList>
            <person name="Wang K."/>
        </authorList>
    </citation>
    <scope>NUCLEOTIDE SEQUENCE [LARGE SCALE GENOMIC DNA]</scope>
    <source>
        <strain evidence="2 3">MKG-38</strain>
    </source>
</reference>
<accession>A0A2G0CF29</accession>
<sequence>MDIHHFTPDRMDLYATLVGCGAGFLVMVYLAYRASRSGHQDPRQRVLLPMLAYFGALLFLMAFLGSFWTMYKYPDVSIGPDAFVIEGEEMPLPSLNSVRLEAVGRGSNVDQKILLVQTRDRRNWVFPGDRYDINEMYGLLRAYNQR</sequence>